<feature type="compositionally biased region" description="Low complexity" evidence="1">
    <location>
        <begin position="38"/>
        <end position="55"/>
    </location>
</feature>
<feature type="transmembrane region" description="Helical" evidence="2">
    <location>
        <begin position="272"/>
        <end position="293"/>
    </location>
</feature>
<evidence type="ECO:0000256" key="2">
    <source>
        <dbReference type="SAM" id="Phobius"/>
    </source>
</evidence>
<sequence>MLARTYDTAPLVMQSILEAAESQTVEEDHDNNNDNKPNKQTNKLTRASTTTTVQSQQQKGIPESIVARHLEGDGTLDAFKQMSPEQQQVFARTHLQSLKQVSRVVRMVGSVFLLMLGTGYVVLQVMAADHELAQLLLGFLFLGFCFFFVFLYVSFRRLVNAMSDWCYEMPVFRLAVSVAQSDVARSVFLFFFLPLVPVVFSLSWANQMIRRCRGLYKTIPAEASKPASTGLDSRSLAKSGVDIEDIDLAINPQNSCLTERVMSQVRTMQSWNWLDIILNLYIIGICMVMFTLSPRLLNVLLAWLNSALANLDFFVVILSVLCVGVLCFMLPPVPGVPVYVFAGIVIPQTCPYGFEIGCVVAIGVGFVLKTLACAVQQKCIGEVMGMNIKIRRQVGVNKPFIRAIEAVLRRPGTGMLWLLLLLLRLLLLLFLLLLLLLLVMFLLLLLLLLF</sequence>
<keyword evidence="2" id="KW-0472">Membrane</keyword>
<feature type="transmembrane region" description="Helical" evidence="2">
    <location>
        <begin position="416"/>
        <end position="449"/>
    </location>
</feature>
<feature type="transmembrane region" description="Helical" evidence="2">
    <location>
        <begin position="313"/>
        <end position="331"/>
    </location>
</feature>
<keyword evidence="2" id="KW-1133">Transmembrane helix</keyword>
<protein>
    <recommendedName>
        <fullName evidence="5">Transmembrane protein</fullName>
    </recommendedName>
</protein>
<evidence type="ECO:0008006" key="5">
    <source>
        <dbReference type="Google" id="ProtNLM"/>
    </source>
</evidence>
<name>A0A813D884_POLGL</name>
<dbReference type="EMBL" id="CAJNNV010001315">
    <property type="protein sequence ID" value="CAE8584781.1"/>
    <property type="molecule type" value="Genomic_DNA"/>
</dbReference>
<keyword evidence="4" id="KW-1185">Reference proteome</keyword>
<dbReference type="OrthoDB" id="435119at2759"/>
<evidence type="ECO:0000313" key="3">
    <source>
        <dbReference type="EMBL" id="CAE8584781.1"/>
    </source>
</evidence>
<proteinExistence type="predicted"/>
<organism evidence="3 4">
    <name type="scientific">Polarella glacialis</name>
    <name type="common">Dinoflagellate</name>
    <dbReference type="NCBI Taxonomy" id="89957"/>
    <lineage>
        <taxon>Eukaryota</taxon>
        <taxon>Sar</taxon>
        <taxon>Alveolata</taxon>
        <taxon>Dinophyceae</taxon>
        <taxon>Suessiales</taxon>
        <taxon>Suessiaceae</taxon>
        <taxon>Polarella</taxon>
    </lineage>
</organism>
<comment type="caution">
    <text evidence="3">The sequence shown here is derived from an EMBL/GenBank/DDBJ whole genome shotgun (WGS) entry which is preliminary data.</text>
</comment>
<feature type="transmembrane region" description="Helical" evidence="2">
    <location>
        <begin position="132"/>
        <end position="153"/>
    </location>
</feature>
<evidence type="ECO:0000313" key="4">
    <source>
        <dbReference type="Proteomes" id="UP000654075"/>
    </source>
</evidence>
<feature type="region of interest" description="Disordered" evidence="1">
    <location>
        <begin position="22"/>
        <end position="55"/>
    </location>
</feature>
<feature type="transmembrane region" description="Helical" evidence="2">
    <location>
        <begin position="187"/>
        <end position="205"/>
    </location>
</feature>
<keyword evidence="2" id="KW-0812">Transmembrane</keyword>
<accession>A0A813D884</accession>
<dbReference type="AlphaFoldDB" id="A0A813D884"/>
<evidence type="ECO:0000256" key="1">
    <source>
        <dbReference type="SAM" id="MobiDB-lite"/>
    </source>
</evidence>
<feature type="transmembrane region" description="Helical" evidence="2">
    <location>
        <begin position="104"/>
        <end position="126"/>
    </location>
</feature>
<dbReference type="Proteomes" id="UP000654075">
    <property type="component" value="Unassembled WGS sequence"/>
</dbReference>
<reference evidence="3" key="1">
    <citation type="submission" date="2021-02" db="EMBL/GenBank/DDBJ databases">
        <authorList>
            <person name="Dougan E. K."/>
            <person name="Rhodes N."/>
            <person name="Thang M."/>
            <person name="Chan C."/>
        </authorList>
    </citation>
    <scope>NUCLEOTIDE SEQUENCE</scope>
</reference>
<gene>
    <name evidence="3" type="ORF">PGLA1383_LOCUS3706</name>
</gene>